<comment type="caution">
    <text evidence="1">The sequence shown here is derived from an EMBL/GenBank/DDBJ whole genome shotgun (WGS) entry which is preliminary data.</text>
</comment>
<protein>
    <submittedName>
        <fullName evidence="1">Uncharacterized protein</fullName>
    </submittedName>
</protein>
<organism evidence="1 2">
    <name type="scientific">Pleurodeles waltl</name>
    <name type="common">Iberian ribbed newt</name>
    <dbReference type="NCBI Taxonomy" id="8319"/>
    <lineage>
        <taxon>Eukaryota</taxon>
        <taxon>Metazoa</taxon>
        <taxon>Chordata</taxon>
        <taxon>Craniata</taxon>
        <taxon>Vertebrata</taxon>
        <taxon>Euteleostomi</taxon>
        <taxon>Amphibia</taxon>
        <taxon>Batrachia</taxon>
        <taxon>Caudata</taxon>
        <taxon>Salamandroidea</taxon>
        <taxon>Salamandridae</taxon>
        <taxon>Pleurodelinae</taxon>
        <taxon>Pleurodeles</taxon>
    </lineage>
</organism>
<keyword evidence="2" id="KW-1185">Reference proteome</keyword>
<evidence type="ECO:0000313" key="2">
    <source>
        <dbReference type="Proteomes" id="UP001066276"/>
    </source>
</evidence>
<accession>A0AAV7TIA0</accession>
<gene>
    <name evidence="1" type="ORF">NDU88_001337</name>
</gene>
<name>A0AAV7TIA0_PLEWA</name>
<reference evidence="1" key="1">
    <citation type="journal article" date="2022" name="bioRxiv">
        <title>Sequencing and chromosome-scale assembly of the giantPleurodeles waltlgenome.</title>
        <authorList>
            <person name="Brown T."/>
            <person name="Elewa A."/>
            <person name="Iarovenko S."/>
            <person name="Subramanian E."/>
            <person name="Araus A.J."/>
            <person name="Petzold A."/>
            <person name="Susuki M."/>
            <person name="Suzuki K.-i.T."/>
            <person name="Hayashi T."/>
            <person name="Toyoda A."/>
            <person name="Oliveira C."/>
            <person name="Osipova E."/>
            <person name="Leigh N.D."/>
            <person name="Simon A."/>
            <person name="Yun M.H."/>
        </authorList>
    </citation>
    <scope>NUCLEOTIDE SEQUENCE</scope>
    <source>
        <strain evidence="1">20211129_DDA</strain>
        <tissue evidence="1">Liver</tissue>
    </source>
</reference>
<evidence type="ECO:0000313" key="1">
    <source>
        <dbReference type="EMBL" id="KAJ1176054.1"/>
    </source>
</evidence>
<dbReference type="EMBL" id="JANPWB010000006">
    <property type="protein sequence ID" value="KAJ1176054.1"/>
    <property type="molecule type" value="Genomic_DNA"/>
</dbReference>
<dbReference type="Proteomes" id="UP001066276">
    <property type="component" value="Chromosome 3_2"/>
</dbReference>
<dbReference type="AlphaFoldDB" id="A0AAV7TIA0"/>
<sequence length="147" mass="15477">MTVLAERAASLYATLACRILWPGRTPTGWPTDRSARGGWERPRSGCSALGGPPVCLSPRGGGAQVPGPCGGGLRPHGDLDRELWPAGVVRPLPGAGAVCAYLREARTPGGPPERPICRKTVKTLFLGLLLTEARYVRRPGLGEAACR</sequence>
<proteinExistence type="predicted"/>